<evidence type="ECO:0000256" key="11">
    <source>
        <dbReference type="ARBA" id="ARBA00031871"/>
    </source>
</evidence>
<dbReference type="Pfam" id="PF01507">
    <property type="entry name" value="PAPS_reduct"/>
    <property type="match status" value="2"/>
</dbReference>
<keyword evidence="15" id="KW-1185">Reference proteome</keyword>
<comment type="caution">
    <text evidence="14">The sequence shown here is derived from an EMBL/GenBank/DDBJ whole genome shotgun (WGS) entry which is preliminary data.</text>
</comment>
<evidence type="ECO:0000256" key="1">
    <source>
        <dbReference type="ARBA" id="ARBA00004726"/>
    </source>
</evidence>
<protein>
    <recommendedName>
        <fullName evidence="2">FAD synthase</fullName>
        <ecNumber evidence="2">2.7.7.2</ecNumber>
    </recommendedName>
    <alternativeName>
        <fullName evidence="10">FAD pyrophosphorylase</fullName>
    </alternativeName>
    <alternativeName>
        <fullName evidence="11">FMN adenylyltransferase</fullName>
    </alternativeName>
</protein>
<feature type="domain" description="Phosphoadenosine phosphosulphate reductase" evidence="13">
    <location>
        <begin position="63"/>
        <end position="148"/>
    </location>
</feature>
<organism evidence="14 15">
    <name type="scientific">Ramazzottius varieornatus</name>
    <name type="common">Water bear</name>
    <name type="synonym">Tardigrade</name>
    <dbReference type="NCBI Taxonomy" id="947166"/>
    <lineage>
        <taxon>Eukaryota</taxon>
        <taxon>Metazoa</taxon>
        <taxon>Ecdysozoa</taxon>
        <taxon>Tardigrada</taxon>
        <taxon>Eutardigrada</taxon>
        <taxon>Parachela</taxon>
        <taxon>Hypsibioidea</taxon>
        <taxon>Ramazzottiidae</taxon>
        <taxon>Ramazzottius</taxon>
    </lineage>
</organism>
<evidence type="ECO:0000256" key="3">
    <source>
        <dbReference type="ARBA" id="ARBA00022630"/>
    </source>
</evidence>
<dbReference type="SUPFAM" id="SSF52402">
    <property type="entry name" value="Adenine nucleotide alpha hydrolases-like"/>
    <property type="match status" value="1"/>
</dbReference>
<keyword evidence="4" id="KW-0288">FMN</keyword>
<evidence type="ECO:0000313" key="14">
    <source>
        <dbReference type="EMBL" id="GAU98872.1"/>
    </source>
</evidence>
<evidence type="ECO:0000259" key="13">
    <source>
        <dbReference type="Pfam" id="PF01507"/>
    </source>
</evidence>
<keyword evidence="9" id="KW-0067">ATP-binding</keyword>
<name>A0A1D1VFN1_RAMVA</name>
<keyword evidence="7" id="KW-0547">Nucleotide-binding</keyword>
<dbReference type="GO" id="GO:0005524">
    <property type="term" value="F:ATP binding"/>
    <property type="evidence" value="ECO:0007669"/>
    <property type="project" value="UniProtKB-KW"/>
</dbReference>
<comment type="catalytic activity">
    <reaction evidence="12">
        <text>FMN + ATP + H(+) = FAD + diphosphate</text>
        <dbReference type="Rhea" id="RHEA:17237"/>
        <dbReference type="ChEBI" id="CHEBI:15378"/>
        <dbReference type="ChEBI" id="CHEBI:30616"/>
        <dbReference type="ChEBI" id="CHEBI:33019"/>
        <dbReference type="ChEBI" id="CHEBI:57692"/>
        <dbReference type="ChEBI" id="CHEBI:58210"/>
        <dbReference type="EC" id="2.7.7.2"/>
    </reaction>
</comment>
<evidence type="ECO:0000256" key="10">
    <source>
        <dbReference type="ARBA" id="ARBA00031145"/>
    </source>
</evidence>
<keyword evidence="8" id="KW-0274">FAD</keyword>
<dbReference type="GO" id="GO:0006747">
    <property type="term" value="P:FAD biosynthetic process"/>
    <property type="evidence" value="ECO:0007669"/>
    <property type="project" value="TreeGrafter"/>
</dbReference>
<comment type="pathway">
    <text evidence="1">Cofactor biosynthesis; FAD biosynthesis; FAD from FMN: step 1/1.</text>
</comment>
<keyword evidence="6" id="KW-0548">Nucleotidyltransferase</keyword>
<dbReference type="GO" id="GO:0003919">
    <property type="term" value="F:FMN adenylyltransferase activity"/>
    <property type="evidence" value="ECO:0007669"/>
    <property type="project" value="UniProtKB-EC"/>
</dbReference>
<gene>
    <name evidence="14" type="primary">RvY_09955-1</name>
    <name evidence="14" type="synonym">RvY_09955.1</name>
    <name evidence="14" type="ORF">RvY_09955</name>
</gene>
<dbReference type="PANTHER" id="PTHR23293">
    <property type="entry name" value="FAD SYNTHETASE-RELATED FMN ADENYLYLTRANSFERASE"/>
    <property type="match status" value="1"/>
</dbReference>
<evidence type="ECO:0000256" key="12">
    <source>
        <dbReference type="ARBA" id="ARBA00049494"/>
    </source>
</evidence>
<evidence type="ECO:0000256" key="5">
    <source>
        <dbReference type="ARBA" id="ARBA00022679"/>
    </source>
</evidence>
<reference evidence="14 15" key="1">
    <citation type="journal article" date="2016" name="Nat. Commun.">
        <title>Extremotolerant tardigrade genome and improved radiotolerance of human cultured cells by tardigrade-unique protein.</title>
        <authorList>
            <person name="Hashimoto T."/>
            <person name="Horikawa D.D."/>
            <person name="Saito Y."/>
            <person name="Kuwahara H."/>
            <person name="Kozuka-Hata H."/>
            <person name="Shin-I T."/>
            <person name="Minakuchi Y."/>
            <person name="Ohishi K."/>
            <person name="Motoyama A."/>
            <person name="Aizu T."/>
            <person name="Enomoto A."/>
            <person name="Kondo K."/>
            <person name="Tanaka S."/>
            <person name="Hara Y."/>
            <person name="Koshikawa S."/>
            <person name="Sagara H."/>
            <person name="Miura T."/>
            <person name="Yokobori S."/>
            <person name="Miyagawa K."/>
            <person name="Suzuki Y."/>
            <person name="Kubo T."/>
            <person name="Oyama M."/>
            <person name="Kohara Y."/>
            <person name="Fujiyama A."/>
            <person name="Arakawa K."/>
            <person name="Katayama T."/>
            <person name="Toyoda A."/>
            <person name="Kunieda T."/>
        </authorList>
    </citation>
    <scope>NUCLEOTIDE SEQUENCE [LARGE SCALE GENOMIC DNA]</scope>
    <source>
        <strain evidence="14 15">YOKOZUNA-1</strain>
    </source>
</reference>
<dbReference type="InterPro" id="IPR014729">
    <property type="entry name" value="Rossmann-like_a/b/a_fold"/>
</dbReference>
<dbReference type="PANTHER" id="PTHR23293:SF9">
    <property type="entry name" value="FAD SYNTHASE"/>
    <property type="match status" value="1"/>
</dbReference>
<evidence type="ECO:0000256" key="9">
    <source>
        <dbReference type="ARBA" id="ARBA00022840"/>
    </source>
</evidence>
<dbReference type="EMBL" id="BDGG01000005">
    <property type="protein sequence ID" value="GAU98872.1"/>
    <property type="molecule type" value="Genomic_DNA"/>
</dbReference>
<evidence type="ECO:0000313" key="15">
    <source>
        <dbReference type="Proteomes" id="UP000186922"/>
    </source>
</evidence>
<evidence type="ECO:0000256" key="4">
    <source>
        <dbReference type="ARBA" id="ARBA00022643"/>
    </source>
</evidence>
<dbReference type="AlphaFoldDB" id="A0A1D1VFN1"/>
<feature type="domain" description="Phosphoadenosine phosphosulphate reductase" evidence="13">
    <location>
        <begin position="152"/>
        <end position="217"/>
    </location>
</feature>
<dbReference type="CDD" id="cd23948">
    <property type="entry name" value="FAD_synthase"/>
    <property type="match status" value="1"/>
</dbReference>
<dbReference type="Proteomes" id="UP000186922">
    <property type="component" value="Unassembled WGS sequence"/>
</dbReference>
<evidence type="ECO:0000256" key="8">
    <source>
        <dbReference type="ARBA" id="ARBA00022827"/>
    </source>
</evidence>
<accession>A0A1D1VFN1</accession>
<keyword evidence="3" id="KW-0285">Flavoprotein</keyword>
<evidence type="ECO:0000256" key="7">
    <source>
        <dbReference type="ARBA" id="ARBA00022741"/>
    </source>
</evidence>
<keyword evidence="5" id="KW-0808">Transferase</keyword>
<evidence type="ECO:0000256" key="6">
    <source>
        <dbReference type="ARBA" id="ARBA00022695"/>
    </source>
</evidence>
<proteinExistence type="predicted"/>
<dbReference type="OrthoDB" id="270728at2759"/>
<evidence type="ECO:0000256" key="2">
    <source>
        <dbReference type="ARBA" id="ARBA00012393"/>
    </source>
</evidence>
<dbReference type="Gene3D" id="3.40.50.620">
    <property type="entry name" value="HUPs"/>
    <property type="match status" value="1"/>
</dbReference>
<dbReference type="STRING" id="947166.A0A1D1VFN1"/>
<dbReference type="EC" id="2.7.7.2" evidence="2"/>
<sequence>MEADPAQEDSCTPPLRAFDPSVFLGEESVRRNHPLVINFHRDVLPAAVDVVRAAFRQYAGSPLAVAFNGGKDCTVLLDLVIRTFREFSSEEDLSHQSVPILAVYFRSRPQFPEVEKFIQEKIRELDIPLEIYDGDLKESLGKFVQSHPSVKGIFMGTRSGDPRSQHLEAFSPTDPSWPPIMRILPLLKMSYHNIWLYLLDFKVSYCKMYDNGYSSIGWKYNTFVNPKLVLNHVDGRTEYKPAYLLEDSDEERLYRK</sequence>
<dbReference type="InterPro" id="IPR002500">
    <property type="entry name" value="PAPS_reduct_dom"/>
</dbReference>